<reference evidence="2 3" key="1">
    <citation type="submission" date="2018-11" db="EMBL/GenBank/DDBJ databases">
        <authorList>
            <person name="Lopez-Roques C."/>
            <person name="Donnadieu C."/>
            <person name="Bouchez O."/>
            <person name="Klopp C."/>
            <person name="Cabau C."/>
            <person name="Zahm M."/>
        </authorList>
    </citation>
    <scope>NUCLEOTIDE SEQUENCE [LARGE SCALE GENOMIC DNA]</scope>
    <source>
        <strain evidence="2">RS831</strain>
        <tissue evidence="2">Whole body</tissue>
    </source>
</reference>
<reference evidence="2 3" key="2">
    <citation type="submission" date="2019-01" db="EMBL/GenBank/DDBJ databases">
        <title>A chromosome length genome reference of the Java medaka (oryzias javanicus).</title>
        <authorList>
            <person name="Herpin A."/>
            <person name="Takehana Y."/>
            <person name="Naruse K."/>
            <person name="Ansai S."/>
            <person name="Kawaguchi M."/>
        </authorList>
    </citation>
    <scope>NUCLEOTIDE SEQUENCE [LARGE SCALE GENOMIC DNA]</scope>
    <source>
        <strain evidence="2">RS831</strain>
        <tissue evidence="2">Whole body</tissue>
    </source>
</reference>
<dbReference type="Proteomes" id="UP000283210">
    <property type="component" value="Chromosome 16"/>
</dbReference>
<protein>
    <submittedName>
        <fullName evidence="2">Uncharacterized protein</fullName>
    </submittedName>
</protein>
<evidence type="ECO:0000313" key="2">
    <source>
        <dbReference type="EMBL" id="RVE63003.1"/>
    </source>
</evidence>
<evidence type="ECO:0000256" key="1">
    <source>
        <dbReference type="SAM" id="MobiDB-lite"/>
    </source>
</evidence>
<name>A0A3S2PC99_ORYJA</name>
<sequence length="314" mass="35147">MSVSLSAVQKSKQFWIQRTEDFDATTFSVFEAVDVDEEALSDLTREDLKDIFPGSEFDTSSTSDSIILLEDEPSEETSAVFTIAQDQILVVSESCSQPKNVTPQPAAPGDNDFGQDRRKVQARHCKTLSKMYKSKGKPNQSDVAQLLDLEFETQLSTREEDRASKMFDAYPCFKEIKNAMDELCRNVGGANLKNIEEMKGRWKNFCAKVQFFAVWKKALRPPFPLDVHRADFTVTLINPLPSLFPSSTPLPKRLGSASEALLRVLKHGEDPTIYLEKRPLSSLVLLFDGTTSFVAVGTTPVGPIPQDFCEGLWY</sequence>
<accession>A0A3S2PC99</accession>
<dbReference type="AlphaFoldDB" id="A0A3S2PC99"/>
<evidence type="ECO:0000313" key="3">
    <source>
        <dbReference type="Proteomes" id="UP000283210"/>
    </source>
</evidence>
<keyword evidence="3" id="KW-1185">Reference proteome</keyword>
<organism evidence="2 3">
    <name type="scientific">Oryzias javanicus</name>
    <name type="common">Javanese ricefish</name>
    <name type="synonym">Aplocheilus javanicus</name>
    <dbReference type="NCBI Taxonomy" id="123683"/>
    <lineage>
        <taxon>Eukaryota</taxon>
        <taxon>Metazoa</taxon>
        <taxon>Chordata</taxon>
        <taxon>Craniata</taxon>
        <taxon>Vertebrata</taxon>
        <taxon>Euteleostomi</taxon>
        <taxon>Actinopterygii</taxon>
        <taxon>Neopterygii</taxon>
        <taxon>Teleostei</taxon>
        <taxon>Neoteleostei</taxon>
        <taxon>Acanthomorphata</taxon>
        <taxon>Ovalentaria</taxon>
        <taxon>Atherinomorphae</taxon>
        <taxon>Beloniformes</taxon>
        <taxon>Adrianichthyidae</taxon>
        <taxon>Oryziinae</taxon>
        <taxon>Oryzias</taxon>
    </lineage>
</organism>
<dbReference type="EMBL" id="CM012452">
    <property type="protein sequence ID" value="RVE63003.1"/>
    <property type="molecule type" value="Genomic_DNA"/>
</dbReference>
<proteinExistence type="predicted"/>
<gene>
    <name evidence="2" type="ORF">OJAV_G00162880</name>
</gene>
<dbReference type="OrthoDB" id="8962263at2759"/>
<feature type="region of interest" description="Disordered" evidence="1">
    <location>
        <begin position="96"/>
        <end position="117"/>
    </location>
</feature>